<dbReference type="PANTHER" id="PTHR10668:SF103">
    <property type="entry name" value="PYRIDINE NUCLEOTIDE-DISULFIDE OXIDOREDUCTASE DOMAIN-CONTAINING PROTEIN 2"/>
    <property type="match status" value="1"/>
</dbReference>
<name>A0ABW1KZB2_9PROT</name>
<evidence type="ECO:0000313" key="3">
    <source>
        <dbReference type="EMBL" id="MFC6036038.1"/>
    </source>
</evidence>
<feature type="domain" description="FAD dependent oxidoreductase" evidence="2">
    <location>
        <begin position="22"/>
        <end position="322"/>
    </location>
</feature>
<dbReference type="Gene3D" id="3.50.50.60">
    <property type="entry name" value="FAD/NAD(P)-binding domain"/>
    <property type="match status" value="2"/>
</dbReference>
<keyword evidence="1" id="KW-0560">Oxidoreductase</keyword>
<dbReference type="PANTHER" id="PTHR10668">
    <property type="entry name" value="PHYTOENE DEHYDROGENASE"/>
    <property type="match status" value="1"/>
</dbReference>
<dbReference type="SUPFAM" id="SSF51905">
    <property type="entry name" value="FAD/NAD(P)-binding domain"/>
    <property type="match status" value="1"/>
</dbReference>
<reference evidence="3 4" key="1">
    <citation type="submission" date="2024-09" db="EMBL/GenBank/DDBJ databases">
        <authorList>
            <person name="Zhang Z.-H."/>
        </authorList>
    </citation>
    <scope>NUCLEOTIDE SEQUENCE [LARGE SCALE GENOMIC DNA]</scope>
    <source>
        <strain evidence="3 4">HHTR114</strain>
    </source>
</reference>
<evidence type="ECO:0000313" key="4">
    <source>
        <dbReference type="Proteomes" id="UP001596116"/>
    </source>
</evidence>
<dbReference type="Proteomes" id="UP001596116">
    <property type="component" value="Unassembled WGS sequence"/>
</dbReference>
<keyword evidence="4" id="KW-1185">Reference proteome</keyword>
<comment type="caution">
    <text evidence="3">The sequence shown here is derived from an EMBL/GenBank/DDBJ whole genome shotgun (WGS) entry which is preliminary data.</text>
</comment>
<dbReference type="RefSeq" id="WP_379882734.1">
    <property type="nucleotide sequence ID" value="NZ_JBHPON010000002.1"/>
</dbReference>
<proteinExistence type="predicted"/>
<dbReference type="InterPro" id="IPR006076">
    <property type="entry name" value="FAD-dep_OxRdtase"/>
</dbReference>
<accession>A0ABW1KZB2</accession>
<sequence length="532" mass="56074">MTNPLDLNNDNKSGNRIEGGIDAVVIGAGADGLAASAYLGKAGLRTVLVGAGPELGGRIAAREIAPGVTGIDGEHLITVLDPDVISELDLYRYGVEFAARRLDTTYFFENGGVLRFDGDLTQAALLNLDDDSDREALEAFMGDVLETAAFLRPAFHGGGYGGAGGAQQRALEKAVNQAPPEMAARIQRYLFATADDVLRTRFDDGQLRTLLLAETSFRSAAAPHEPFSFMSLLRRYAGEAAGLQGAAAYPKGGAVSVIDALRRAAQGAKVDMRAGSPVKSILIEGDRVAGVVMADGGQLRAPIVIAAIDAEHVFQKMIGPGVLDIGLQRVLTARKPEIASARMQIILKGVAQDEATRKNMMRRLVYAPSPEALSKAFMDARAGHVPERVMVEAIFPTALDEGAALDKRQVMSVMAHPLPFDEAPDADRREAIRSAILDSIEMFAAGFSGRIEVEDLRLVNDDAAAAGASAGAYAAKPDVLQQWALAAAVTGSPRIRGFYFCGPEAQIGAGLSCAAGRAAAKAALRVYKKGAE</sequence>
<evidence type="ECO:0000256" key="1">
    <source>
        <dbReference type="ARBA" id="ARBA00023002"/>
    </source>
</evidence>
<dbReference type="InterPro" id="IPR036188">
    <property type="entry name" value="FAD/NAD-bd_sf"/>
</dbReference>
<protein>
    <submittedName>
        <fullName evidence="3">Phytoene desaturase family protein</fullName>
    </submittedName>
</protein>
<evidence type="ECO:0000259" key="2">
    <source>
        <dbReference type="Pfam" id="PF01266"/>
    </source>
</evidence>
<dbReference type="Pfam" id="PF01266">
    <property type="entry name" value="DAO"/>
    <property type="match status" value="1"/>
</dbReference>
<gene>
    <name evidence="3" type="ORF">ACFMB1_10815</name>
</gene>
<dbReference type="EMBL" id="JBHPON010000002">
    <property type="protein sequence ID" value="MFC6036038.1"/>
    <property type="molecule type" value="Genomic_DNA"/>
</dbReference>
<organism evidence="3 4">
    <name type="scientific">Hyphococcus aureus</name>
    <dbReference type="NCBI Taxonomy" id="2666033"/>
    <lineage>
        <taxon>Bacteria</taxon>
        <taxon>Pseudomonadati</taxon>
        <taxon>Pseudomonadota</taxon>
        <taxon>Alphaproteobacteria</taxon>
        <taxon>Parvularculales</taxon>
        <taxon>Parvularculaceae</taxon>
        <taxon>Hyphococcus</taxon>
    </lineage>
</organism>